<name>C6DBZ7_PECCP</name>
<evidence type="ECO:0000256" key="6">
    <source>
        <dbReference type="ARBA" id="ARBA00022840"/>
    </source>
</evidence>
<comment type="similarity">
    <text evidence="11">Belongs to the KdpC family.</text>
</comment>
<keyword evidence="4 11" id="KW-0812">Transmembrane</keyword>
<evidence type="ECO:0000256" key="4">
    <source>
        <dbReference type="ARBA" id="ARBA00022692"/>
    </source>
</evidence>
<evidence type="ECO:0000256" key="7">
    <source>
        <dbReference type="ARBA" id="ARBA00022958"/>
    </source>
</evidence>
<evidence type="ECO:0000256" key="8">
    <source>
        <dbReference type="ARBA" id="ARBA00022989"/>
    </source>
</evidence>
<dbReference type="Proteomes" id="UP000002736">
    <property type="component" value="Chromosome"/>
</dbReference>
<keyword evidence="7 11" id="KW-0630">Potassium</keyword>
<evidence type="ECO:0000256" key="1">
    <source>
        <dbReference type="ARBA" id="ARBA00022448"/>
    </source>
</evidence>
<keyword evidence="10 11" id="KW-0472">Membrane</keyword>
<dbReference type="GO" id="GO:0005886">
    <property type="term" value="C:plasma membrane"/>
    <property type="evidence" value="ECO:0007669"/>
    <property type="project" value="UniProtKB-SubCell"/>
</dbReference>
<keyword evidence="5 11" id="KW-0547">Nucleotide-binding</keyword>
<dbReference type="PIRSF" id="PIRSF001296">
    <property type="entry name" value="K_ATPase_KdpC"/>
    <property type="match status" value="1"/>
</dbReference>
<gene>
    <name evidence="11" type="primary">kdpC</name>
    <name evidence="12" type="ordered locus">PC1_1216</name>
</gene>
<protein>
    <recommendedName>
        <fullName evidence="11">Potassium-transporting ATPase KdpC subunit</fullName>
    </recommendedName>
    <alternativeName>
        <fullName evidence="11">ATP phosphohydrolase [potassium-transporting] C chain</fullName>
    </alternativeName>
    <alternativeName>
        <fullName evidence="11">Potassium-binding and translocating subunit C</fullName>
    </alternativeName>
    <alternativeName>
        <fullName evidence="11">Potassium-translocating ATPase C chain</fullName>
    </alternativeName>
</protein>
<evidence type="ECO:0000256" key="10">
    <source>
        <dbReference type="ARBA" id="ARBA00023136"/>
    </source>
</evidence>
<evidence type="ECO:0000256" key="11">
    <source>
        <dbReference type="HAMAP-Rule" id="MF_00276"/>
    </source>
</evidence>
<keyword evidence="1 11" id="KW-0813">Transport</keyword>
<sequence>MYAMRYLRSSLFLFLLLLLFTGLAYPLLTTVLAQWLFPTQANGSLIYRDNAAVGSSLIGQSFSREGYFQGRPSATSDAPYNALASGGSNLAASNPALDKQFVERATRWHQLVGNQQPVPAELLTASGSGLDPQISPEAARYQALYIAQARGMSLQQVQQLIDRFTETSKPAFIGQPAVNVLLLNLALDKEPPLP</sequence>
<keyword evidence="6 11" id="KW-0067">ATP-binding</keyword>
<keyword evidence="3 11" id="KW-0633">Potassium transport</keyword>
<dbReference type="STRING" id="561230.PC1_1216"/>
<dbReference type="AlphaFoldDB" id="C6DBZ7"/>
<evidence type="ECO:0000313" key="12">
    <source>
        <dbReference type="EMBL" id="ACT12264.1"/>
    </source>
</evidence>
<keyword evidence="11" id="KW-0997">Cell inner membrane</keyword>
<dbReference type="PANTHER" id="PTHR30042">
    <property type="entry name" value="POTASSIUM-TRANSPORTING ATPASE C CHAIN"/>
    <property type="match status" value="1"/>
</dbReference>
<reference evidence="12 13" key="1">
    <citation type="submission" date="2009-07" db="EMBL/GenBank/DDBJ databases">
        <title>Complete sequence of Pectobacterium carotovorum subsp. carotovorum PC1.</title>
        <authorList>
            <consortium name="US DOE Joint Genome Institute"/>
            <person name="Lucas S."/>
            <person name="Copeland A."/>
            <person name="Lapidus A."/>
            <person name="Glavina del Rio T."/>
            <person name="Tice H."/>
            <person name="Bruce D."/>
            <person name="Goodwin L."/>
            <person name="Pitluck S."/>
            <person name="Munk A.C."/>
            <person name="Brettin T."/>
            <person name="Detter J.C."/>
            <person name="Han C."/>
            <person name="Tapia R."/>
            <person name="Larimer F."/>
            <person name="Land M."/>
            <person name="Hauser L."/>
            <person name="Kyrpides N."/>
            <person name="Mikhailova N."/>
            <person name="Balakrishnan V."/>
            <person name="Glasner J."/>
            <person name="Perna N.T."/>
        </authorList>
    </citation>
    <scope>NUCLEOTIDE SEQUENCE [LARGE SCALE GENOMIC DNA]</scope>
    <source>
        <strain evidence="12 13">PC1</strain>
    </source>
</reference>
<comment type="subcellular location">
    <subcellularLocation>
        <location evidence="11">Cell inner membrane</location>
        <topology evidence="11">Single-pass membrane protein</topology>
    </subcellularLocation>
</comment>
<evidence type="ECO:0000256" key="3">
    <source>
        <dbReference type="ARBA" id="ARBA00022538"/>
    </source>
</evidence>
<keyword evidence="9 11" id="KW-0406">Ion transport</keyword>
<evidence type="ECO:0000313" key="13">
    <source>
        <dbReference type="Proteomes" id="UP000002736"/>
    </source>
</evidence>
<comment type="subunit">
    <text evidence="11">The system is composed of three essential subunits: KdpA, KdpB and KdpC.</text>
</comment>
<dbReference type="GO" id="GO:0005524">
    <property type="term" value="F:ATP binding"/>
    <property type="evidence" value="ECO:0007669"/>
    <property type="project" value="UniProtKB-UniRule"/>
</dbReference>
<dbReference type="NCBIfam" id="TIGR00681">
    <property type="entry name" value="kdpC"/>
    <property type="match status" value="1"/>
</dbReference>
<dbReference type="eggNOG" id="COG2156">
    <property type="taxonomic scope" value="Bacteria"/>
</dbReference>
<keyword evidence="2 11" id="KW-1003">Cell membrane</keyword>
<evidence type="ECO:0000256" key="2">
    <source>
        <dbReference type="ARBA" id="ARBA00022475"/>
    </source>
</evidence>
<dbReference type="NCBIfam" id="NF001454">
    <property type="entry name" value="PRK00315.1"/>
    <property type="match status" value="1"/>
</dbReference>
<keyword evidence="12" id="KW-0378">Hydrolase</keyword>
<dbReference type="GO" id="GO:0016787">
    <property type="term" value="F:hydrolase activity"/>
    <property type="evidence" value="ECO:0007669"/>
    <property type="project" value="UniProtKB-KW"/>
</dbReference>
<keyword evidence="8 11" id="KW-1133">Transmembrane helix</keyword>
<evidence type="ECO:0000256" key="9">
    <source>
        <dbReference type="ARBA" id="ARBA00023065"/>
    </source>
</evidence>
<dbReference type="PANTHER" id="PTHR30042:SF2">
    <property type="entry name" value="POTASSIUM-TRANSPORTING ATPASE KDPC SUBUNIT"/>
    <property type="match status" value="1"/>
</dbReference>
<comment type="function">
    <text evidence="11">Part of the high-affinity ATP-driven potassium transport (or Kdp) system, which catalyzes the hydrolysis of ATP coupled with the electrogenic transport of potassium into the cytoplasm. This subunit acts as a catalytic chaperone that increases the ATP-binding affinity of the ATP-hydrolyzing subunit KdpB by the formation of a transient KdpB/KdpC/ATP ternary complex.</text>
</comment>
<evidence type="ECO:0000256" key="5">
    <source>
        <dbReference type="ARBA" id="ARBA00022741"/>
    </source>
</evidence>
<accession>C6DBZ7</accession>
<proteinExistence type="inferred from homology"/>
<dbReference type="KEGG" id="pct:PC1_1216"/>
<organism evidence="12 13">
    <name type="scientific">Pectobacterium carotovorum subsp. carotovorum (strain PC1)</name>
    <dbReference type="NCBI Taxonomy" id="561230"/>
    <lineage>
        <taxon>Bacteria</taxon>
        <taxon>Pseudomonadati</taxon>
        <taxon>Pseudomonadota</taxon>
        <taxon>Gammaproteobacteria</taxon>
        <taxon>Enterobacterales</taxon>
        <taxon>Pectobacteriaceae</taxon>
        <taxon>Pectobacterium</taxon>
    </lineage>
</organism>
<dbReference type="Pfam" id="PF02669">
    <property type="entry name" value="KdpC"/>
    <property type="match status" value="1"/>
</dbReference>
<dbReference type="GO" id="GO:0008556">
    <property type="term" value="F:P-type potassium transmembrane transporter activity"/>
    <property type="evidence" value="ECO:0007669"/>
    <property type="project" value="InterPro"/>
</dbReference>
<dbReference type="HOGENOM" id="CLU_077094_2_0_6"/>
<dbReference type="EMBL" id="CP001657">
    <property type="protein sequence ID" value="ACT12264.1"/>
    <property type="molecule type" value="Genomic_DNA"/>
</dbReference>
<dbReference type="InterPro" id="IPR003820">
    <property type="entry name" value="KdpC"/>
</dbReference>
<dbReference type="HAMAP" id="MF_00276">
    <property type="entry name" value="KdpC"/>
    <property type="match status" value="1"/>
</dbReference>